<feature type="domain" description="RNase H type-2" evidence="17">
    <location>
        <begin position="44"/>
        <end position="232"/>
    </location>
</feature>
<dbReference type="GO" id="GO:0043137">
    <property type="term" value="P:DNA replication, removal of RNA primer"/>
    <property type="evidence" value="ECO:0007669"/>
    <property type="project" value="TreeGrafter"/>
</dbReference>
<sequence length="232" mass="26359">MYKNYYNRGIKPFYTDKSIFLPKFAPGLTKLFGIMLLSRYQDTFIEAGCDEAGRGCLAGPVFAAAVIFSQDFAHEVLTDSKQLSATQRHELRPIIESNALAFAVASVTAEEIDRINIHNASYLAMHRALDMLTLKAAYIIVDGNRFIPYQQIPHCCIIKGDGKYLSIAAASILAKTYRDEYMENLAAEFPQYGWHQNKGYPTIHHRNAILQHGFTPHHRRTFRVTDPQLKLF</sequence>
<keyword evidence="12 14" id="KW-0378">Hydrolase</keyword>
<evidence type="ECO:0000259" key="17">
    <source>
        <dbReference type="PROSITE" id="PS51975"/>
    </source>
</evidence>
<dbReference type="PANTHER" id="PTHR10954:SF18">
    <property type="entry name" value="RIBONUCLEASE HII"/>
    <property type="match status" value="1"/>
</dbReference>
<dbReference type="GO" id="GO:0006298">
    <property type="term" value="P:mismatch repair"/>
    <property type="evidence" value="ECO:0007669"/>
    <property type="project" value="TreeGrafter"/>
</dbReference>
<dbReference type="EC" id="3.1.26.4" evidence="6 14"/>
<dbReference type="GO" id="GO:0030145">
    <property type="term" value="F:manganese ion binding"/>
    <property type="evidence" value="ECO:0007669"/>
    <property type="project" value="UniProtKB-UniRule"/>
</dbReference>
<dbReference type="EMBL" id="FNZR01000006">
    <property type="protein sequence ID" value="SEL51490.1"/>
    <property type="molecule type" value="Genomic_DNA"/>
</dbReference>
<keyword evidence="19" id="KW-1185">Reference proteome</keyword>
<dbReference type="InterPro" id="IPR001352">
    <property type="entry name" value="RNase_HII/HIII"/>
</dbReference>
<evidence type="ECO:0000256" key="11">
    <source>
        <dbReference type="ARBA" id="ARBA00022759"/>
    </source>
</evidence>
<dbReference type="NCBIfam" id="NF000595">
    <property type="entry name" value="PRK00015.1-3"/>
    <property type="match status" value="1"/>
</dbReference>
<evidence type="ECO:0000313" key="18">
    <source>
        <dbReference type="EMBL" id="SEL51490.1"/>
    </source>
</evidence>
<comment type="cofactor">
    <cofactor evidence="2">
        <name>Mg(2+)</name>
        <dbReference type="ChEBI" id="CHEBI:18420"/>
    </cofactor>
</comment>
<evidence type="ECO:0000256" key="9">
    <source>
        <dbReference type="ARBA" id="ARBA00022722"/>
    </source>
</evidence>
<dbReference type="SUPFAM" id="SSF53098">
    <property type="entry name" value="Ribonuclease H-like"/>
    <property type="match status" value="1"/>
</dbReference>
<dbReference type="AlphaFoldDB" id="A0A1H7QU05"/>
<evidence type="ECO:0000256" key="3">
    <source>
        <dbReference type="ARBA" id="ARBA00004065"/>
    </source>
</evidence>
<dbReference type="PROSITE" id="PS51975">
    <property type="entry name" value="RNASE_H_2"/>
    <property type="match status" value="1"/>
</dbReference>
<evidence type="ECO:0000256" key="2">
    <source>
        <dbReference type="ARBA" id="ARBA00001946"/>
    </source>
</evidence>
<feature type="binding site" evidence="14 15">
    <location>
        <position position="50"/>
    </location>
    <ligand>
        <name>a divalent metal cation</name>
        <dbReference type="ChEBI" id="CHEBI:60240"/>
    </ligand>
</feature>
<dbReference type="GO" id="GO:0003723">
    <property type="term" value="F:RNA binding"/>
    <property type="evidence" value="ECO:0007669"/>
    <property type="project" value="UniProtKB-UniRule"/>
</dbReference>
<dbReference type="InterPro" id="IPR012337">
    <property type="entry name" value="RNaseH-like_sf"/>
</dbReference>
<comment type="catalytic activity">
    <reaction evidence="1 14 15 16">
        <text>Endonucleolytic cleavage to 5'-phosphomonoester.</text>
        <dbReference type="EC" id="3.1.26.4"/>
    </reaction>
</comment>
<comment type="function">
    <text evidence="3 14 16">Endonuclease that specifically degrades the RNA of RNA-DNA hybrids.</text>
</comment>
<dbReference type="InterPro" id="IPR036397">
    <property type="entry name" value="RNaseH_sf"/>
</dbReference>
<gene>
    <name evidence="14" type="primary">rnhB</name>
    <name evidence="18" type="ORF">SAMN05421740_106111</name>
</gene>
<evidence type="ECO:0000256" key="5">
    <source>
        <dbReference type="ARBA" id="ARBA00007383"/>
    </source>
</evidence>
<dbReference type="InterPro" id="IPR024567">
    <property type="entry name" value="RNase_HII/HIII_dom"/>
</dbReference>
<dbReference type="HAMAP" id="MF_00052_B">
    <property type="entry name" value="RNase_HII_B"/>
    <property type="match status" value="1"/>
</dbReference>
<reference evidence="19" key="1">
    <citation type="submission" date="2016-10" db="EMBL/GenBank/DDBJ databases">
        <authorList>
            <person name="Varghese N."/>
            <person name="Submissions S."/>
        </authorList>
    </citation>
    <scope>NUCLEOTIDE SEQUENCE [LARGE SCALE GENOMIC DNA]</scope>
    <source>
        <strain evidence="19">Jip14</strain>
    </source>
</reference>
<evidence type="ECO:0000313" key="19">
    <source>
        <dbReference type="Proteomes" id="UP000198916"/>
    </source>
</evidence>
<accession>A0A1H7QU05</accession>
<evidence type="ECO:0000256" key="15">
    <source>
        <dbReference type="PROSITE-ProRule" id="PRU01319"/>
    </source>
</evidence>
<dbReference type="Gene3D" id="3.30.420.10">
    <property type="entry name" value="Ribonuclease H-like superfamily/Ribonuclease H"/>
    <property type="match status" value="1"/>
</dbReference>
<name>A0A1H7QU05_9SPHI</name>
<keyword evidence="8 14" id="KW-0963">Cytoplasm</keyword>
<dbReference type="InterPro" id="IPR022898">
    <property type="entry name" value="RNase_HII"/>
</dbReference>
<evidence type="ECO:0000256" key="8">
    <source>
        <dbReference type="ARBA" id="ARBA00022490"/>
    </source>
</evidence>
<dbReference type="GO" id="GO:0004523">
    <property type="term" value="F:RNA-DNA hybrid ribonuclease activity"/>
    <property type="evidence" value="ECO:0007669"/>
    <property type="project" value="UniProtKB-UniRule"/>
</dbReference>
<organism evidence="18 19">
    <name type="scientific">Parapedobacter koreensis</name>
    <dbReference type="NCBI Taxonomy" id="332977"/>
    <lineage>
        <taxon>Bacteria</taxon>
        <taxon>Pseudomonadati</taxon>
        <taxon>Bacteroidota</taxon>
        <taxon>Sphingobacteriia</taxon>
        <taxon>Sphingobacteriales</taxon>
        <taxon>Sphingobacteriaceae</taxon>
        <taxon>Parapedobacter</taxon>
    </lineage>
</organism>
<dbReference type="GO" id="GO:0032299">
    <property type="term" value="C:ribonuclease H2 complex"/>
    <property type="evidence" value="ECO:0007669"/>
    <property type="project" value="TreeGrafter"/>
</dbReference>
<evidence type="ECO:0000256" key="6">
    <source>
        <dbReference type="ARBA" id="ARBA00012180"/>
    </source>
</evidence>
<evidence type="ECO:0000256" key="14">
    <source>
        <dbReference type="HAMAP-Rule" id="MF_00052"/>
    </source>
</evidence>
<evidence type="ECO:0000256" key="1">
    <source>
        <dbReference type="ARBA" id="ARBA00000077"/>
    </source>
</evidence>
<keyword evidence="11 14" id="KW-0255">Endonuclease</keyword>
<dbReference type="GO" id="GO:0005737">
    <property type="term" value="C:cytoplasm"/>
    <property type="evidence" value="ECO:0007669"/>
    <property type="project" value="UniProtKB-SubCell"/>
</dbReference>
<evidence type="ECO:0000256" key="10">
    <source>
        <dbReference type="ARBA" id="ARBA00022723"/>
    </source>
</evidence>
<dbReference type="Proteomes" id="UP000198916">
    <property type="component" value="Unassembled WGS sequence"/>
</dbReference>
<evidence type="ECO:0000256" key="16">
    <source>
        <dbReference type="RuleBase" id="RU003515"/>
    </source>
</evidence>
<dbReference type="PANTHER" id="PTHR10954">
    <property type="entry name" value="RIBONUCLEASE H2 SUBUNIT A"/>
    <property type="match status" value="1"/>
</dbReference>
<evidence type="ECO:0000256" key="13">
    <source>
        <dbReference type="ARBA" id="ARBA00023211"/>
    </source>
</evidence>
<feature type="binding site" evidence="14 15">
    <location>
        <position position="142"/>
    </location>
    <ligand>
        <name>a divalent metal cation</name>
        <dbReference type="ChEBI" id="CHEBI:60240"/>
    </ligand>
</feature>
<dbReference type="STRING" id="332977.SAMN05421740_106111"/>
<evidence type="ECO:0000256" key="7">
    <source>
        <dbReference type="ARBA" id="ARBA00019179"/>
    </source>
</evidence>
<comment type="subcellular location">
    <subcellularLocation>
        <location evidence="4 14">Cytoplasm</location>
    </subcellularLocation>
</comment>
<evidence type="ECO:0000256" key="4">
    <source>
        <dbReference type="ARBA" id="ARBA00004496"/>
    </source>
</evidence>
<proteinExistence type="inferred from homology"/>
<protein>
    <recommendedName>
        <fullName evidence="7 14">Ribonuclease HII</fullName>
        <shortName evidence="14">RNase HII</shortName>
        <ecNumber evidence="6 14">3.1.26.4</ecNumber>
    </recommendedName>
</protein>
<feature type="binding site" evidence="14 15">
    <location>
        <position position="51"/>
    </location>
    <ligand>
        <name>a divalent metal cation</name>
        <dbReference type="ChEBI" id="CHEBI:60240"/>
    </ligand>
</feature>
<dbReference type="CDD" id="cd07182">
    <property type="entry name" value="RNase_HII_bacteria_HII_like"/>
    <property type="match status" value="1"/>
</dbReference>
<keyword evidence="9 14" id="KW-0540">Nuclease</keyword>
<keyword evidence="13 14" id="KW-0464">Manganese</keyword>
<keyword evidence="10 14" id="KW-0479">Metal-binding</keyword>
<dbReference type="Pfam" id="PF01351">
    <property type="entry name" value="RNase_HII"/>
    <property type="match status" value="1"/>
</dbReference>
<comment type="cofactor">
    <cofactor evidence="14 15">
        <name>Mn(2+)</name>
        <dbReference type="ChEBI" id="CHEBI:29035"/>
    </cofactor>
    <cofactor evidence="14 15">
        <name>Mg(2+)</name>
        <dbReference type="ChEBI" id="CHEBI:18420"/>
    </cofactor>
    <text evidence="14 15">Manganese or magnesium. Binds 1 divalent metal ion per monomer in the absence of substrate. May bind a second metal ion after substrate binding.</text>
</comment>
<evidence type="ECO:0000256" key="12">
    <source>
        <dbReference type="ARBA" id="ARBA00022801"/>
    </source>
</evidence>
<comment type="similarity">
    <text evidence="5 14 16">Belongs to the RNase HII family.</text>
</comment>